<keyword evidence="2" id="KW-0732">Signal</keyword>
<protein>
    <submittedName>
        <fullName evidence="3">Fam-a protein</fullName>
    </submittedName>
</protein>
<dbReference type="VEuPathDB" id="PlasmoDB:PVSEL_1300020"/>
<feature type="region of interest" description="Disordered" evidence="1">
    <location>
        <begin position="27"/>
        <end position="49"/>
    </location>
</feature>
<name>A0A6V7T9J1_PLAVN</name>
<evidence type="ECO:0000256" key="1">
    <source>
        <dbReference type="SAM" id="MobiDB-lite"/>
    </source>
</evidence>
<evidence type="ECO:0000313" key="3">
    <source>
        <dbReference type="EMBL" id="CAD2110798.1"/>
    </source>
</evidence>
<feature type="compositionally biased region" description="Basic and acidic residues" evidence="1">
    <location>
        <begin position="32"/>
        <end position="41"/>
    </location>
</feature>
<sequence>MNKFYIQIVFFLLSVSVYLNNKTLATEPASEENTKTKEKTKTKPGKTYSTPEEIYKQNKQLLCTNRNETINAEKFMNEAVVHLAYHATNEDGYKLCELSQHYNRTFSRKKHGDTDIQRINCKHYNPYKYNAIINLLWDPALASDFNPDSVNRKIVRVYNPNLVMIQQRYKSGFRGRDKYFYALATKAQISEEKTIIVMASANINDGHPSKEKFKNEIIENANLFKTQINSEYDIKNGKLKKIFVNIAGYLIEHRDWYIDITYLESIDGHTPNYNKLFIDVALNEIFRSNEKYVM</sequence>
<dbReference type="VEuPathDB" id="PlasmoDB:PVBDA_0201630"/>
<dbReference type="NCBIfam" id="TIGR01599">
    <property type="entry name" value="PYST-A"/>
    <property type="match status" value="1"/>
</dbReference>
<evidence type="ECO:0000313" key="4">
    <source>
        <dbReference type="Proteomes" id="UP000515697"/>
    </source>
</evidence>
<dbReference type="InterPro" id="IPR006486">
    <property type="entry name" value="PYST_A"/>
</dbReference>
<evidence type="ECO:0000256" key="2">
    <source>
        <dbReference type="SAM" id="SignalP"/>
    </source>
</evidence>
<dbReference type="VEuPathDB" id="PlasmoDB:PVLDE_1200040"/>
<accession>A0A6V7T9J1</accession>
<dbReference type="VEuPathDB" id="PlasmoDB:PVVCY_0803520"/>
<dbReference type="SUPFAM" id="SSF55961">
    <property type="entry name" value="Bet v1-like"/>
    <property type="match status" value="1"/>
</dbReference>
<dbReference type="AlphaFoldDB" id="A0A6V7T9J1"/>
<reference evidence="3 4" key="1">
    <citation type="submission" date="2020-08" db="EMBL/GenBank/DDBJ databases">
        <authorList>
            <person name="Ramaprasad A."/>
        </authorList>
    </citation>
    <scope>NUCLEOTIDE SEQUENCE [LARGE SCALE GENOMIC DNA]</scope>
</reference>
<dbReference type="EMBL" id="LR865434">
    <property type="protein sequence ID" value="CAD2110798.1"/>
    <property type="molecule type" value="Genomic_DNA"/>
</dbReference>
<gene>
    <name evidence="3" type="ORF">PVSEL_1300020</name>
</gene>
<feature type="chain" id="PRO_5028408760" evidence="2">
    <location>
        <begin position="26"/>
        <end position="294"/>
    </location>
</feature>
<dbReference type="Proteomes" id="UP000515697">
    <property type="component" value="Chromosome PVSEL_13"/>
</dbReference>
<organism evidence="3 4">
    <name type="scientific">Plasmodium vinckei</name>
    <dbReference type="NCBI Taxonomy" id="5860"/>
    <lineage>
        <taxon>Eukaryota</taxon>
        <taxon>Sar</taxon>
        <taxon>Alveolata</taxon>
        <taxon>Apicomplexa</taxon>
        <taxon>Aconoidasida</taxon>
        <taxon>Haemosporida</taxon>
        <taxon>Plasmodiidae</taxon>
        <taxon>Plasmodium</taxon>
        <taxon>Plasmodium (Vinckeia)</taxon>
    </lineage>
</organism>
<proteinExistence type="predicted"/>
<dbReference type="VEuPathDB" id="PlasmoDB:PVPCR_1200040"/>
<feature type="signal peptide" evidence="2">
    <location>
        <begin position="1"/>
        <end position="25"/>
    </location>
</feature>